<dbReference type="PROSITE" id="PS00879">
    <property type="entry name" value="ODR_DC_2_2"/>
    <property type="match status" value="1"/>
</dbReference>
<dbReference type="InterPro" id="IPR009006">
    <property type="entry name" value="Ala_racemase/Decarboxylase_C"/>
</dbReference>
<dbReference type="SUPFAM" id="SSF50621">
    <property type="entry name" value="Alanine racemase C-terminal domain-like"/>
    <property type="match status" value="1"/>
</dbReference>
<dbReference type="PRINTS" id="PR01181">
    <property type="entry name" value="DAPDCRBXLASE"/>
</dbReference>
<evidence type="ECO:0000256" key="6">
    <source>
        <dbReference type="NCBIfam" id="TIGR01048"/>
    </source>
</evidence>
<keyword evidence="3 5" id="KW-0663">Pyridoxal phosphate</keyword>
<feature type="binding site" evidence="5">
    <location>
        <position position="245"/>
    </location>
    <ligand>
        <name>pyridoxal 5'-phosphate</name>
        <dbReference type="ChEBI" id="CHEBI:597326"/>
    </ligand>
</feature>
<evidence type="ECO:0000256" key="4">
    <source>
        <dbReference type="ARBA" id="ARBA00023239"/>
    </source>
</evidence>
<keyword evidence="2 5" id="KW-0210">Decarboxylase</keyword>
<feature type="modified residue" description="N6-(pyridoxal phosphate)lysine" evidence="5 7">
    <location>
        <position position="71"/>
    </location>
</feature>
<dbReference type="FunFam" id="3.20.20.10:FF:000003">
    <property type="entry name" value="Diaminopimelate decarboxylase"/>
    <property type="match status" value="1"/>
</dbReference>
<name>A0A6J4UMB1_9ACTN</name>
<protein>
    <recommendedName>
        <fullName evidence="5 6">Diaminopimelate decarboxylase</fullName>
        <shortName evidence="5">DAP decarboxylase</shortName>
        <shortName evidence="5">DAPDC</shortName>
        <ecNumber evidence="5 6">4.1.1.20</ecNumber>
    </recommendedName>
</protein>
<feature type="binding site" evidence="5">
    <location>
        <position position="386"/>
    </location>
    <ligand>
        <name>substrate</name>
    </ligand>
</feature>
<feature type="binding site" evidence="5">
    <location>
        <position position="290"/>
    </location>
    <ligand>
        <name>substrate</name>
    </ligand>
</feature>
<comment type="pathway">
    <text evidence="5 8">Amino-acid biosynthesis; L-lysine biosynthesis via DAP pathway; L-lysine from DL-2,6-diaminopimelate: step 1/1.</text>
</comment>
<dbReference type="GO" id="GO:0030170">
    <property type="term" value="F:pyridoxal phosphate binding"/>
    <property type="evidence" value="ECO:0007669"/>
    <property type="project" value="UniProtKB-UniRule"/>
</dbReference>
<comment type="catalytic activity">
    <reaction evidence="5 8">
        <text>meso-2,6-diaminopimelate + H(+) = L-lysine + CO2</text>
        <dbReference type="Rhea" id="RHEA:15101"/>
        <dbReference type="ChEBI" id="CHEBI:15378"/>
        <dbReference type="ChEBI" id="CHEBI:16526"/>
        <dbReference type="ChEBI" id="CHEBI:32551"/>
        <dbReference type="ChEBI" id="CHEBI:57791"/>
        <dbReference type="EC" id="4.1.1.20"/>
    </reaction>
</comment>
<comment type="similarity">
    <text evidence="5">Belongs to the Orn/Lys/Arg decarboxylase class-II family. LysA subfamily.</text>
</comment>
<feature type="binding site" evidence="5">
    <location>
        <begin position="287"/>
        <end position="290"/>
    </location>
    <ligand>
        <name>pyridoxal 5'-phosphate</name>
        <dbReference type="ChEBI" id="CHEBI:597326"/>
    </ligand>
</feature>
<dbReference type="InterPro" id="IPR022643">
    <property type="entry name" value="De-COase2_C"/>
</dbReference>
<dbReference type="InterPro" id="IPR000183">
    <property type="entry name" value="Orn/DAP/Arg_de-COase"/>
</dbReference>
<keyword evidence="5 8" id="KW-0457">Lysine biosynthesis</keyword>
<gene>
    <name evidence="5" type="primary">lysA</name>
    <name evidence="12" type="ORF">AVDCRST_MAG79-2872</name>
</gene>
<feature type="domain" description="Orn/DAP/Arg decarboxylase 2 C-terminal" evidence="10">
    <location>
        <begin position="39"/>
        <end position="384"/>
    </location>
</feature>
<dbReference type="Pfam" id="PF02784">
    <property type="entry name" value="Orn_Arg_deC_N"/>
    <property type="match status" value="1"/>
</dbReference>
<evidence type="ECO:0000256" key="2">
    <source>
        <dbReference type="ARBA" id="ARBA00022793"/>
    </source>
</evidence>
<dbReference type="InterPro" id="IPR029066">
    <property type="entry name" value="PLP-binding_barrel"/>
</dbReference>
<dbReference type="EMBL" id="CADCWC010000452">
    <property type="protein sequence ID" value="CAA9553325.1"/>
    <property type="molecule type" value="Genomic_DNA"/>
</dbReference>
<organism evidence="12">
    <name type="scientific">uncultured Thermoleophilia bacterium</name>
    <dbReference type="NCBI Taxonomy" id="1497501"/>
    <lineage>
        <taxon>Bacteria</taxon>
        <taxon>Bacillati</taxon>
        <taxon>Actinomycetota</taxon>
        <taxon>Thermoleophilia</taxon>
        <taxon>environmental samples</taxon>
    </lineage>
</organism>
<evidence type="ECO:0000256" key="7">
    <source>
        <dbReference type="PIRSR" id="PIRSR600183-50"/>
    </source>
</evidence>
<dbReference type="GO" id="GO:0009089">
    <property type="term" value="P:lysine biosynthetic process via diaminopimelate"/>
    <property type="evidence" value="ECO:0007669"/>
    <property type="project" value="UniProtKB-UniRule"/>
</dbReference>
<feature type="binding site" evidence="5">
    <location>
        <position position="358"/>
    </location>
    <ligand>
        <name>substrate</name>
    </ligand>
</feature>
<sequence length="452" mass="46616">MSASSLELFPDGTGLEDGALTVGGVRADALADRFGTPLYVYDAATLHRRARAYVEPLDDAPGGGRAVFALKANPVPAVLRELRRAGMGADVASAGELAAARLAGFEGSELVVHGNAKSGEDLEAALDARAALVVLDVAEEATDLARRAAERGVRQDVLVRVTPDIAVDTHAKIRTGQAGSKFGLGPADVAALVPTLPGALTFRGLHVHLGSQVVDADTLGSTAAWCARFAADHDLSPEVLDLGGGLGVAYRCGDPSPDPRAYAAAVVASVVRAFAEVGRPVPELVLEPGRSVVAPAGVTLYRILTVKRSAGTTWVAVDGGMGDNLRVALYDTAYAPVLAGRPTATPDGRYDLCGHHCESGDVLAHDVGLAAPRPGDVVAVPVTGAYHQSLATPYNLFGRPAAVLVDGGEARLATRRETVEDLLRREVLDPRPAGSGAACAQSPPRTPTATRP</sequence>
<feature type="binding site" evidence="5">
    <location>
        <position position="386"/>
    </location>
    <ligand>
        <name>pyridoxal 5'-phosphate</name>
        <dbReference type="ChEBI" id="CHEBI:597326"/>
    </ligand>
</feature>
<dbReference type="InterPro" id="IPR022653">
    <property type="entry name" value="De-COase2_pyr-phos_BS"/>
</dbReference>
<feature type="active site" description="Proton donor" evidence="7">
    <location>
        <position position="357"/>
    </location>
</feature>
<dbReference type="InterPro" id="IPR022644">
    <property type="entry name" value="De-COase2_N"/>
</dbReference>
<dbReference type="PANTHER" id="PTHR43727:SF2">
    <property type="entry name" value="GROUP IV DECARBOXYLASE"/>
    <property type="match status" value="1"/>
</dbReference>
<comment type="subunit">
    <text evidence="5">Homodimer.</text>
</comment>
<accession>A0A6J4UMB1</accession>
<dbReference type="PRINTS" id="PR01179">
    <property type="entry name" value="ODADCRBXLASE"/>
</dbReference>
<evidence type="ECO:0000313" key="12">
    <source>
        <dbReference type="EMBL" id="CAA9553325.1"/>
    </source>
</evidence>
<dbReference type="PROSITE" id="PS00878">
    <property type="entry name" value="ODR_DC_2_1"/>
    <property type="match status" value="1"/>
</dbReference>
<reference evidence="12" key="1">
    <citation type="submission" date="2020-02" db="EMBL/GenBank/DDBJ databases">
        <authorList>
            <person name="Meier V. D."/>
        </authorList>
    </citation>
    <scope>NUCLEOTIDE SEQUENCE</scope>
    <source>
        <strain evidence="12">AVDCRST_MAG79</strain>
    </source>
</reference>
<dbReference type="SUPFAM" id="SSF51419">
    <property type="entry name" value="PLP-binding barrel"/>
    <property type="match status" value="1"/>
</dbReference>
<dbReference type="Gene3D" id="2.40.37.10">
    <property type="entry name" value="Lyase, Ornithine Decarboxylase, Chain A, domain 1"/>
    <property type="match status" value="1"/>
</dbReference>
<keyword evidence="5" id="KW-0028">Amino-acid biosynthesis</keyword>
<dbReference type="InterPro" id="IPR002986">
    <property type="entry name" value="DAP_deCOOHase_LysA"/>
</dbReference>
<feature type="binding site" evidence="5">
    <location>
        <position position="326"/>
    </location>
    <ligand>
        <name>substrate</name>
    </ligand>
</feature>
<dbReference type="PANTHER" id="PTHR43727">
    <property type="entry name" value="DIAMINOPIMELATE DECARBOXYLASE"/>
    <property type="match status" value="1"/>
</dbReference>
<dbReference type="Pfam" id="PF00278">
    <property type="entry name" value="Orn_DAP_Arg_deC"/>
    <property type="match status" value="1"/>
</dbReference>
<evidence type="ECO:0000256" key="9">
    <source>
        <dbReference type="SAM" id="MobiDB-lite"/>
    </source>
</evidence>
<dbReference type="InterPro" id="IPR022657">
    <property type="entry name" value="De-COase2_CS"/>
</dbReference>
<comment type="function">
    <text evidence="5">Specifically catalyzes the decarboxylation of meso-diaminopimelate (meso-DAP) to L-lysine.</text>
</comment>
<dbReference type="EC" id="4.1.1.20" evidence="5 6"/>
<evidence type="ECO:0000256" key="8">
    <source>
        <dbReference type="RuleBase" id="RU003738"/>
    </source>
</evidence>
<feature type="region of interest" description="Disordered" evidence="9">
    <location>
        <begin position="428"/>
        <end position="452"/>
    </location>
</feature>
<comment type="cofactor">
    <cofactor evidence="1 5 7 8">
        <name>pyridoxal 5'-phosphate</name>
        <dbReference type="ChEBI" id="CHEBI:597326"/>
    </cofactor>
</comment>
<evidence type="ECO:0000259" key="10">
    <source>
        <dbReference type="Pfam" id="PF00278"/>
    </source>
</evidence>
<feature type="domain" description="Orn/DAP/Arg decarboxylase 2 N-terminal" evidence="11">
    <location>
        <begin position="47"/>
        <end position="294"/>
    </location>
</feature>
<evidence type="ECO:0000256" key="5">
    <source>
        <dbReference type="HAMAP-Rule" id="MF_02120"/>
    </source>
</evidence>
<dbReference type="AlphaFoldDB" id="A0A6J4UMB1"/>
<dbReference type="CDD" id="cd06828">
    <property type="entry name" value="PLPDE_III_DapDC"/>
    <property type="match status" value="1"/>
</dbReference>
<dbReference type="HAMAP" id="MF_02120">
    <property type="entry name" value="LysA"/>
    <property type="match status" value="1"/>
</dbReference>
<dbReference type="UniPathway" id="UPA00034">
    <property type="reaction ID" value="UER00027"/>
</dbReference>
<evidence type="ECO:0000256" key="1">
    <source>
        <dbReference type="ARBA" id="ARBA00001933"/>
    </source>
</evidence>
<keyword evidence="4 5" id="KW-0456">Lyase</keyword>
<evidence type="ECO:0000256" key="3">
    <source>
        <dbReference type="ARBA" id="ARBA00022898"/>
    </source>
</evidence>
<dbReference type="Gene3D" id="3.20.20.10">
    <property type="entry name" value="Alanine racemase"/>
    <property type="match status" value="1"/>
</dbReference>
<feature type="binding site" evidence="5">
    <location>
        <position position="330"/>
    </location>
    <ligand>
        <name>substrate</name>
    </ligand>
</feature>
<proteinExistence type="inferred from homology"/>
<dbReference type="GO" id="GO:0008836">
    <property type="term" value="F:diaminopimelate decarboxylase activity"/>
    <property type="evidence" value="ECO:0007669"/>
    <property type="project" value="UniProtKB-UniRule"/>
</dbReference>
<dbReference type="NCBIfam" id="TIGR01048">
    <property type="entry name" value="lysA"/>
    <property type="match status" value="1"/>
</dbReference>
<evidence type="ECO:0000259" key="11">
    <source>
        <dbReference type="Pfam" id="PF02784"/>
    </source>
</evidence>